<feature type="domain" description="Histidine kinase" evidence="10">
    <location>
        <begin position="247"/>
        <end position="459"/>
    </location>
</feature>
<dbReference type="InterPro" id="IPR009057">
    <property type="entry name" value="Homeodomain-like_sf"/>
</dbReference>
<evidence type="ECO:0000259" key="10">
    <source>
        <dbReference type="PROSITE" id="PS50109"/>
    </source>
</evidence>
<dbReference type="InterPro" id="IPR004358">
    <property type="entry name" value="Sig_transdc_His_kin-like_C"/>
</dbReference>
<dbReference type="InterPro" id="IPR036097">
    <property type="entry name" value="HisK_dim/P_sf"/>
</dbReference>
<dbReference type="PANTHER" id="PTHR43547:SF2">
    <property type="entry name" value="HYBRID SIGNAL TRANSDUCTION HISTIDINE KINASE C"/>
    <property type="match status" value="1"/>
</dbReference>
<keyword evidence="8" id="KW-0472">Membrane</keyword>
<dbReference type="Pfam" id="PF02518">
    <property type="entry name" value="HATPase_c"/>
    <property type="match status" value="1"/>
</dbReference>
<dbReference type="InterPro" id="IPR003661">
    <property type="entry name" value="HisK_dim/P_dom"/>
</dbReference>
<evidence type="ECO:0000256" key="2">
    <source>
        <dbReference type="ARBA" id="ARBA00012438"/>
    </source>
</evidence>
<dbReference type="Gene3D" id="2.60.40.10">
    <property type="entry name" value="Immunoglobulins"/>
    <property type="match status" value="1"/>
</dbReference>
<dbReference type="Proteomes" id="UP000176037">
    <property type="component" value="Unassembled WGS sequence"/>
</dbReference>
<evidence type="ECO:0000256" key="7">
    <source>
        <dbReference type="PROSITE-ProRule" id="PRU00169"/>
    </source>
</evidence>
<comment type="catalytic activity">
    <reaction evidence="1">
        <text>ATP + protein L-histidine = ADP + protein N-phospho-L-histidine.</text>
        <dbReference type="EC" id="2.7.13.3"/>
    </reaction>
</comment>
<keyword evidence="5" id="KW-0238">DNA-binding</keyword>
<evidence type="ECO:0000256" key="4">
    <source>
        <dbReference type="ARBA" id="ARBA00023015"/>
    </source>
</evidence>
<accession>A0A1E8FB81</accession>
<organism evidence="12 13">
    <name type="scientific">Alteromonas lipolytica</name>
    <dbReference type="NCBI Taxonomy" id="1856405"/>
    <lineage>
        <taxon>Bacteria</taxon>
        <taxon>Pseudomonadati</taxon>
        <taxon>Pseudomonadota</taxon>
        <taxon>Gammaproteobacteria</taxon>
        <taxon>Alteromonadales</taxon>
        <taxon>Alteromonadaceae</taxon>
        <taxon>Alteromonas/Salinimonas group</taxon>
        <taxon>Alteromonas</taxon>
    </lineage>
</organism>
<dbReference type="Gene3D" id="1.10.10.60">
    <property type="entry name" value="Homeodomain-like"/>
    <property type="match status" value="1"/>
</dbReference>
<sequence length="759" mass="85931">MATNKGLVLIDEGEIFEFDNSDGVIDIDFNYQGIFPLNRQKFILVGDQLSYLIDTHRVKAFVERRRNHQAQASIFKVRVLPEAGTEAMLSPHGEIELKSSPEEIIFEFASADYLYSHLHKLEYRLMGFHEEWQSLPDNMGTVAYSGLDFGQFDFQVRVVDSKSKVTQPVSRYPFSIATPFWYTWQAYILYLVAVGLAIWLVILLIKRHLALKSLMLAEIIQQKQSALMESNRSITELLNKKERIFSNLAAEIKQPVMQIINPLAELRNDHLTSKMRQKLDAVYSHAGRLRVLMDQLTAVQRIEHISSQILQSYSVGKTLDYLVETLRPQAIQKQQILSYECQIKSRVLLVQDSLEAMVNNLLLNAITFTQPRGTIRVKASADADRMHIRVSDNGPGMSQEELEFVISRFAHGANHNGKSGIGIGLNLTNELVLANEGWLEIKSQKDSGTEVTLHLPLNTAVDATEAENGAESETIIRQVADKRASYETNELPVVLVIERSQEASEYLIDLVGQRYNCYALQSGAKALEIIPVLRPDIIISELNVPDMSGIAFTEKLREEAEFADLPVMILTATSDHTAKLDSFKATVNDYLIKPVEREELVSRIESNLTFSRLAHLRRSDAPEQAHSENVPAYVKTILPHCSNEKERKFVMKFLSIVEANYKDEHFSRSAAALRLAISERQLNRLLSKLLPDNFTMFLKKYRLEKSMPMLASGLQITQIALEVGFGSAAYYSRSFKQVYGCLPSEMSFTQAEQVVEEES</sequence>
<dbReference type="SMART" id="SM00342">
    <property type="entry name" value="HTH_ARAC"/>
    <property type="match status" value="1"/>
</dbReference>
<dbReference type="PROSITE" id="PS01124">
    <property type="entry name" value="HTH_ARAC_FAMILY_2"/>
    <property type="match status" value="1"/>
</dbReference>
<evidence type="ECO:0000256" key="6">
    <source>
        <dbReference type="ARBA" id="ARBA00023163"/>
    </source>
</evidence>
<evidence type="ECO:0000256" key="5">
    <source>
        <dbReference type="ARBA" id="ARBA00023125"/>
    </source>
</evidence>
<evidence type="ECO:0000259" key="11">
    <source>
        <dbReference type="PROSITE" id="PS50110"/>
    </source>
</evidence>
<dbReference type="Pfam" id="PF12833">
    <property type="entry name" value="HTH_18"/>
    <property type="match status" value="1"/>
</dbReference>
<dbReference type="GO" id="GO:0043565">
    <property type="term" value="F:sequence-specific DNA binding"/>
    <property type="evidence" value="ECO:0007669"/>
    <property type="project" value="InterPro"/>
</dbReference>
<dbReference type="SUPFAM" id="SSF47384">
    <property type="entry name" value="Homodimeric domain of signal transducing histidine kinase"/>
    <property type="match status" value="1"/>
</dbReference>
<dbReference type="Gene3D" id="1.10.287.130">
    <property type="match status" value="1"/>
</dbReference>
<dbReference type="SMART" id="SM00388">
    <property type="entry name" value="HisKA"/>
    <property type="match status" value="1"/>
</dbReference>
<keyword evidence="3" id="KW-0597">Phosphoprotein</keyword>
<dbReference type="Gene3D" id="3.40.50.2300">
    <property type="match status" value="1"/>
</dbReference>
<feature type="domain" description="Response regulatory" evidence="11">
    <location>
        <begin position="493"/>
        <end position="608"/>
    </location>
</feature>
<dbReference type="InterPro" id="IPR011006">
    <property type="entry name" value="CheY-like_superfamily"/>
</dbReference>
<dbReference type="PROSITE" id="PS00041">
    <property type="entry name" value="HTH_ARAC_FAMILY_1"/>
    <property type="match status" value="1"/>
</dbReference>
<keyword evidence="4" id="KW-0805">Transcription regulation</keyword>
<keyword evidence="13" id="KW-1185">Reference proteome</keyword>
<dbReference type="InterPro" id="IPR001789">
    <property type="entry name" value="Sig_transdc_resp-reg_receiver"/>
</dbReference>
<keyword evidence="6" id="KW-0804">Transcription</keyword>
<keyword evidence="8" id="KW-0812">Transmembrane</keyword>
<dbReference type="InterPro" id="IPR018062">
    <property type="entry name" value="HTH_AraC-typ_CS"/>
</dbReference>
<dbReference type="InterPro" id="IPR018060">
    <property type="entry name" value="HTH_AraC"/>
</dbReference>
<evidence type="ECO:0000256" key="8">
    <source>
        <dbReference type="SAM" id="Phobius"/>
    </source>
</evidence>
<evidence type="ECO:0000256" key="3">
    <source>
        <dbReference type="ARBA" id="ARBA00022553"/>
    </source>
</evidence>
<dbReference type="InterPro" id="IPR003594">
    <property type="entry name" value="HATPase_dom"/>
</dbReference>
<dbReference type="Pfam" id="PF00072">
    <property type="entry name" value="Response_reg"/>
    <property type="match status" value="1"/>
</dbReference>
<dbReference type="InterPro" id="IPR036890">
    <property type="entry name" value="HATPase_C_sf"/>
</dbReference>
<dbReference type="EMBL" id="MJIC01000015">
    <property type="protein sequence ID" value="OFI33160.1"/>
    <property type="molecule type" value="Genomic_DNA"/>
</dbReference>
<reference evidence="12 13" key="1">
    <citation type="submission" date="2016-09" db="EMBL/GenBank/DDBJ databases">
        <title>Alteromonas lipolytica, a new species isolated from sea water.</title>
        <authorList>
            <person name="Wu Y.-H."/>
            <person name="Cheng H."/>
            <person name="Xu X.-W."/>
        </authorList>
    </citation>
    <scope>NUCLEOTIDE SEQUENCE [LARGE SCALE GENOMIC DNA]</scope>
    <source>
        <strain evidence="12 13">JW12</strain>
    </source>
</reference>
<keyword evidence="8" id="KW-1133">Transmembrane helix</keyword>
<dbReference type="PANTHER" id="PTHR43547">
    <property type="entry name" value="TWO-COMPONENT HISTIDINE KINASE"/>
    <property type="match status" value="1"/>
</dbReference>
<dbReference type="PRINTS" id="PR00344">
    <property type="entry name" value="BCTRLSENSOR"/>
</dbReference>
<dbReference type="AlphaFoldDB" id="A0A1E8FB81"/>
<dbReference type="SMART" id="SM00448">
    <property type="entry name" value="REC"/>
    <property type="match status" value="1"/>
</dbReference>
<dbReference type="InterPro" id="IPR013783">
    <property type="entry name" value="Ig-like_fold"/>
</dbReference>
<dbReference type="STRING" id="1856405.BFC17_02555"/>
<dbReference type="CDD" id="cd00075">
    <property type="entry name" value="HATPase"/>
    <property type="match status" value="1"/>
</dbReference>
<dbReference type="PROSITE" id="PS50109">
    <property type="entry name" value="HIS_KIN"/>
    <property type="match status" value="1"/>
</dbReference>
<dbReference type="EC" id="2.7.13.3" evidence="2"/>
<evidence type="ECO:0000313" key="13">
    <source>
        <dbReference type="Proteomes" id="UP000176037"/>
    </source>
</evidence>
<feature type="transmembrane region" description="Helical" evidence="8">
    <location>
        <begin position="184"/>
        <end position="205"/>
    </location>
</feature>
<dbReference type="SUPFAM" id="SSF52172">
    <property type="entry name" value="CheY-like"/>
    <property type="match status" value="1"/>
</dbReference>
<evidence type="ECO:0000256" key="1">
    <source>
        <dbReference type="ARBA" id="ARBA00000085"/>
    </source>
</evidence>
<proteinExistence type="predicted"/>
<dbReference type="SUPFAM" id="SSF46689">
    <property type="entry name" value="Homeodomain-like"/>
    <property type="match status" value="1"/>
</dbReference>
<protein>
    <recommendedName>
        <fullName evidence="2">histidine kinase</fullName>
        <ecNumber evidence="2">2.7.13.3</ecNumber>
    </recommendedName>
</protein>
<dbReference type="GO" id="GO:0000155">
    <property type="term" value="F:phosphorelay sensor kinase activity"/>
    <property type="evidence" value="ECO:0007669"/>
    <property type="project" value="InterPro"/>
</dbReference>
<comment type="caution">
    <text evidence="12">The sequence shown here is derived from an EMBL/GenBank/DDBJ whole genome shotgun (WGS) entry which is preliminary data.</text>
</comment>
<evidence type="ECO:0000313" key="12">
    <source>
        <dbReference type="EMBL" id="OFI33160.1"/>
    </source>
</evidence>
<comment type="caution">
    <text evidence="7">Lacks conserved residue(s) required for the propagation of feature annotation.</text>
</comment>
<dbReference type="GO" id="GO:0003700">
    <property type="term" value="F:DNA-binding transcription factor activity"/>
    <property type="evidence" value="ECO:0007669"/>
    <property type="project" value="InterPro"/>
</dbReference>
<name>A0A1E8FB81_9ALTE</name>
<dbReference type="SUPFAM" id="SSF55874">
    <property type="entry name" value="ATPase domain of HSP90 chaperone/DNA topoisomerase II/histidine kinase"/>
    <property type="match status" value="1"/>
</dbReference>
<dbReference type="PROSITE" id="PS50110">
    <property type="entry name" value="RESPONSE_REGULATORY"/>
    <property type="match status" value="1"/>
</dbReference>
<gene>
    <name evidence="12" type="ORF">BFC17_02555</name>
</gene>
<dbReference type="Gene3D" id="3.30.565.10">
    <property type="entry name" value="Histidine kinase-like ATPase, C-terminal domain"/>
    <property type="match status" value="1"/>
</dbReference>
<dbReference type="SMART" id="SM00387">
    <property type="entry name" value="HATPase_c"/>
    <property type="match status" value="1"/>
</dbReference>
<evidence type="ECO:0000259" key="9">
    <source>
        <dbReference type="PROSITE" id="PS01124"/>
    </source>
</evidence>
<dbReference type="InterPro" id="IPR005467">
    <property type="entry name" value="His_kinase_dom"/>
</dbReference>
<feature type="domain" description="HTH araC/xylS-type" evidence="9">
    <location>
        <begin position="651"/>
        <end position="749"/>
    </location>
</feature>